<evidence type="ECO:0000256" key="5">
    <source>
        <dbReference type="SAM" id="MobiDB-lite"/>
    </source>
</evidence>
<protein>
    <recommendedName>
        <fullName evidence="6">Crinkler effector protein N-terminal domain-containing protein</fullName>
    </recommendedName>
</protein>
<dbReference type="SUPFAM" id="SSF56112">
    <property type="entry name" value="Protein kinase-like (PK-like)"/>
    <property type="match status" value="1"/>
</dbReference>
<keyword evidence="8" id="KW-1185">Reference proteome</keyword>
<feature type="binding site" evidence="4">
    <location>
        <position position="463"/>
    </location>
    <ligand>
        <name>ATP</name>
        <dbReference type="ChEBI" id="CHEBI:30616"/>
    </ligand>
</feature>
<dbReference type="Pfam" id="PF20147">
    <property type="entry name" value="Crinkler"/>
    <property type="match status" value="1"/>
</dbReference>
<dbReference type="GO" id="GO:0043657">
    <property type="term" value="C:host cell"/>
    <property type="evidence" value="ECO:0007669"/>
    <property type="project" value="UniProtKB-SubCell"/>
</dbReference>
<dbReference type="GO" id="GO:0005524">
    <property type="term" value="F:ATP binding"/>
    <property type="evidence" value="ECO:0007669"/>
    <property type="project" value="UniProtKB-UniRule"/>
</dbReference>
<dbReference type="PANTHER" id="PTHR37171:SF1">
    <property type="entry name" value="SERINE_THREONINE-PROTEIN KINASE YRZF-RELATED"/>
    <property type="match status" value="1"/>
</dbReference>
<dbReference type="InterPro" id="IPR011009">
    <property type="entry name" value="Kinase-like_dom_sf"/>
</dbReference>
<comment type="caution">
    <text evidence="7">The sequence shown here is derived from an EMBL/GenBank/DDBJ whole genome shotgun (WGS) entry which is preliminary data.</text>
</comment>
<feature type="compositionally biased region" description="Pro residues" evidence="5">
    <location>
        <begin position="360"/>
        <end position="370"/>
    </location>
</feature>
<dbReference type="PROSITE" id="PS00107">
    <property type="entry name" value="PROTEIN_KINASE_ATP"/>
    <property type="match status" value="1"/>
</dbReference>
<dbReference type="InterPro" id="IPR052396">
    <property type="entry name" value="Meiotic_Drive_Suppr_Kinase"/>
</dbReference>
<accession>A0A9P6MFU8</accession>
<evidence type="ECO:0000256" key="3">
    <source>
        <dbReference type="ARBA" id="ARBA00022525"/>
    </source>
</evidence>
<evidence type="ECO:0000256" key="1">
    <source>
        <dbReference type="ARBA" id="ARBA00004340"/>
    </source>
</evidence>
<evidence type="ECO:0000256" key="2">
    <source>
        <dbReference type="ARBA" id="ARBA00004613"/>
    </source>
</evidence>
<organism evidence="7 8">
    <name type="scientific">Entomortierella chlamydospora</name>
    <dbReference type="NCBI Taxonomy" id="101097"/>
    <lineage>
        <taxon>Eukaryota</taxon>
        <taxon>Fungi</taxon>
        <taxon>Fungi incertae sedis</taxon>
        <taxon>Mucoromycota</taxon>
        <taxon>Mortierellomycotina</taxon>
        <taxon>Mortierellomycetes</taxon>
        <taxon>Mortierellales</taxon>
        <taxon>Mortierellaceae</taxon>
        <taxon>Entomortierella</taxon>
    </lineage>
</organism>
<keyword evidence="3" id="KW-0964">Secreted</keyword>
<dbReference type="PANTHER" id="PTHR37171">
    <property type="entry name" value="SERINE/THREONINE-PROTEIN KINASE YRZF-RELATED"/>
    <property type="match status" value="1"/>
</dbReference>
<proteinExistence type="predicted"/>
<evidence type="ECO:0000313" key="7">
    <source>
        <dbReference type="EMBL" id="KAF9998142.1"/>
    </source>
</evidence>
<sequence length="535" mass="60568">MSGDLLNLFCLVDGEPTSNAFPVSISRTSTVGELKKIIRTEKSPEFDDIAADKLAVWRVSIPVVPDNRLTRRTLRLTNGKAEILPANLGLAEPDPIELDPTDVPFDIFQEKSPQNEVRIFVRPLPKALSVSDVLLLRLPVLSWTPLMRSTTTATDSVYARTPTEVQAWTGFAAEAAAMEYSTDRTINANEIRFINEFSLVDENSVCFALEANIYYNLNRVFPNAKIGRYCETNVIGKLDRVYFRSRADIRMIIEIKTIRSLPCNDLATGYNEEMEAFARDEALPDRTRRPLHQIFGYLSHNRLRYGILSTYDQTWFLKREGGSLQISPTIYHNNNYPTLLQCYAYVMHLSDKDPISEAAPPTPSPSPPPEDPSDGNDNNDDPNDSNYHEGRDTAIREMGRRESGFLSKSKIKIKQMLRPRRRNTNAAVSKLYLHEFNIQEFLGEGLTARVFRATWQGETVALKTCDLYKNPEFKNGMLREVALYKALKNLQGVCIPHFKVAGYDGGIFSIAIELARSPIEEDNLSYQEHLKVVDT</sequence>
<comment type="subcellular location">
    <subcellularLocation>
        <location evidence="1">Host cell</location>
    </subcellularLocation>
    <subcellularLocation>
        <location evidence="2">Secreted</location>
    </subcellularLocation>
</comment>
<dbReference type="InterPro" id="IPR017441">
    <property type="entry name" value="Protein_kinase_ATP_BS"/>
</dbReference>
<name>A0A9P6MFU8_9FUNG</name>
<evidence type="ECO:0000259" key="6">
    <source>
        <dbReference type="Pfam" id="PF20147"/>
    </source>
</evidence>
<keyword evidence="4" id="KW-0067">ATP-binding</keyword>
<feature type="non-terminal residue" evidence="7">
    <location>
        <position position="1"/>
    </location>
</feature>
<dbReference type="Gene3D" id="3.30.200.20">
    <property type="entry name" value="Phosphorylase Kinase, domain 1"/>
    <property type="match status" value="1"/>
</dbReference>
<feature type="compositionally biased region" description="Acidic residues" evidence="5">
    <location>
        <begin position="371"/>
        <end position="383"/>
    </location>
</feature>
<feature type="region of interest" description="Disordered" evidence="5">
    <location>
        <begin position="354"/>
        <end position="390"/>
    </location>
</feature>
<dbReference type="AlphaFoldDB" id="A0A9P6MFU8"/>
<dbReference type="InterPro" id="IPR045379">
    <property type="entry name" value="Crinkler_N"/>
</dbReference>
<feature type="domain" description="Crinkler effector protein N-terminal" evidence="6">
    <location>
        <begin position="6"/>
        <end position="121"/>
    </location>
</feature>
<dbReference type="EMBL" id="JAAAID010003410">
    <property type="protein sequence ID" value="KAF9998142.1"/>
    <property type="molecule type" value="Genomic_DNA"/>
</dbReference>
<evidence type="ECO:0000313" key="8">
    <source>
        <dbReference type="Proteomes" id="UP000703661"/>
    </source>
</evidence>
<reference evidence="7" key="1">
    <citation type="journal article" date="2020" name="Fungal Divers.">
        <title>Resolving the Mortierellaceae phylogeny through synthesis of multi-gene phylogenetics and phylogenomics.</title>
        <authorList>
            <person name="Vandepol N."/>
            <person name="Liber J."/>
            <person name="Desiro A."/>
            <person name="Na H."/>
            <person name="Kennedy M."/>
            <person name="Barry K."/>
            <person name="Grigoriev I.V."/>
            <person name="Miller A.N."/>
            <person name="O'Donnell K."/>
            <person name="Stajich J.E."/>
            <person name="Bonito G."/>
        </authorList>
    </citation>
    <scope>NUCLEOTIDE SEQUENCE</scope>
    <source>
        <strain evidence="7">NRRL 2769</strain>
    </source>
</reference>
<dbReference type="GO" id="GO:0005576">
    <property type="term" value="C:extracellular region"/>
    <property type="evidence" value="ECO:0007669"/>
    <property type="project" value="UniProtKB-SubCell"/>
</dbReference>
<gene>
    <name evidence="7" type="ORF">BGZ80_006855</name>
</gene>
<evidence type="ECO:0000256" key="4">
    <source>
        <dbReference type="PROSITE-ProRule" id="PRU10141"/>
    </source>
</evidence>
<dbReference type="Proteomes" id="UP000703661">
    <property type="component" value="Unassembled WGS sequence"/>
</dbReference>
<keyword evidence="4" id="KW-0547">Nucleotide-binding</keyword>